<dbReference type="Gene3D" id="3.40.1570.10">
    <property type="entry name" value="HemS/ChuS/ChuX like domains"/>
    <property type="match status" value="2"/>
</dbReference>
<dbReference type="InterPro" id="IPR053733">
    <property type="entry name" value="Heme_Transport_Util_sf"/>
</dbReference>
<evidence type="ECO:0000313" key="2">
    <source>
        <dbReference type="EMBL" id="MRN38739.1"/>
    </source>
</evidence>
<comment type="caution">
    <text evidence="2">The sequence shown here is derived from an EMBL/GenBank/DDBJ whole genome shotgun (WGS) entry which is preliminary data.</text>
</comment>
<name>A0A7X2GZV0_9NEIS</name>
<dbReference type="Pfam" id="PF05171">
    <property type="entry name" value="HemS"/>
    <property type="match status" value="2"/>
</dbReference>
<sequence length="343" mass="38603">MSNLWQQYQANKAAREGMYFPREGAADLGVSEGALMADAPQSVYLGSNIRDVVLKLHSLGEVQCVVRNDVCVHEKQGVYENVSLAPTSGIALNIGGIDLRIFPARWHHVLAVTNHNGDKVSRSIQFYDEFGTALQKVFMRDDSRIAAWDALIAEFQTEGKPQFATADLPPVEIPAPLPENRIAAFQERWLEIKDVHHFSGLLETFALDRQASYPYAPQGMTKKLTHEAWQSVLEQARDAGIEIMIFAGNRGLVQIQTGKVHHIVRARGYLNVLDGKEEGFSMHLKDDEIVETWVVCRPVREGFVTCIEGFDSRRRTVIQIFGRRQEGETELDKWTEITNSLPT</sequence>
<evidence type="ECO:0000259" key="1">
    <source>
        <dbReference type="Pfam" id="PF05171"/>
    </source>
</evidence>
<dbReference type="SUPFAM" id="SSF144064">
    <property type="entry name" value="Heme iron utilization protein-like"/>
    <property type="match status" value="1"/>
</dbReference>
<feature type="domain" description="Haemin-degrading HemS/ChuX" evidence="1">
    <location>
        <begin position="39"/>
        <end position="155"/>
    </location>
</feature>
<dbReference type="EMBL" id="WJXO01000001">
    <property type="protein sequence ID" value="MRN38739.1"/>
    <property type="molecule type" value="Genomic_DNA"/>
</dbReference>
<feature type="domain" description="Haemin-degrading HemS/ChuX" evidence="1">
    <location>
        <begin position="209"/>
        <end position="341"/>
    </location>
</feature>
<dbReference type="InterPro" id="IPR007845">
    <property type="entry name" value="HemS/ChuX_dom"/>
</dbReference>
<proteinExistence type="predicted"/>
<dbReference type="RefSeq" id="WP_095502454.1">
    <property type="nucleotide sequence ID" value="NZ_WJXO01000001.1"/>
</dbReference>
<dbReference type="CDD" id="cd16831">
    <property type="entry name" value="HemS-like_C"/>
    <property type="match status" value="1"/>
</dbReference>
<dbReference type="CDD" id="cd16830">
    <property type="entry name" value="HemS-like_N"/>
    <property type="match status" value="1"/>
</dbReference>
<evidence type="ECO:0000313" key="3">
    <source>
        <dbReference type="Proteomes" id="UP000486297"/>
    </source>
</evidence>
<protein>
    <submittedName>
        <fullName evidence="2">Hemin-degrading factor</fullName>
    </submittedName>
</protein>
<gene>
    <name evidence="2" type="ORF">GJU80_09670</name>
</gene>
<dbReference type="AlphaFoldDB" id="A0A7X2GZV0"/>
<organism evidence="2 3">
    <name type="scientific">Neisseria brasiliensis</name>
    <dbReference type="NCBI Taxonomy" id="2666100"/>
    <lineage>
        <taxon>Bacteria</taxon>
        <taxon>Pseudomonadati</taxon>
        <taxon>Pseudomonadota</taxon>
        <taxon>Betaproteobacteria</taxon>
        <taxon>Neisseriales</taxon>
        <taxon>Neisseriaceae</taxon>
        <taxon>Neisseria</taxon>
    </lineage>
</organism>
<dbReference type="Proteomes" id="UP000486297">
    <property type="component" value="Unassembled WGS sequence"/>
</dbReference>
<keyword evidence="3" id="KW-1185">Reference proteome</keyword>
<accession>A0A7X2GZV0</accession>
<reference evidence="2" key="1">
    <citation type="journal article" name="Emerg. Infect. Dis.">
        <title>Two cases of a newly characterized neisseria species.</title>
        <authorList>
            <person name="Mustapha M."/>
            <person name="Lemos A.P.S."/>
            <person name="Harrison L.H."/>
            <person name="Vantyne D."/>
            <person name="Sacchi C.T."/>
        </authorList>
    </citation>
    <scope>NUCLEOTIDE SEQUENCE</scope>
    <source>
        <strain evidence="2">N.95.16</strain>
    </source>
</reference>
<dbReference type="GO" id="GO:0006826">
    <property type="term" value="P:iron ion transport"/>
    <property type="evidence" value="ECO:0007669"/>
    <property type="project" value="InterPro"/>
</dbReference>